<dbReference type="EMBL" id="MRZV01000552">
    <property type="protein sequence ID" value="PIK47878.1"/>
    <property type="molecule type" value="Genomic_DNA"/>
</dbReference>
<dbReference type="Gene3D" id="1.25.10.10">
    <property type="entry name" value="Leucine-rich Repeat Variant"/>
    <property type="match status" value="2"/>
</dbReference>
<sequence length="590" mass="65942">MDTFTTDVVKLLHSSKKLDRDKGISQLQDKMSKLTEEEFQKLQETCLTALADKALPWEAKQGSLMATKLLLQSDHLTSHSWTGLRDCCISCLGEEEMRVRSEAGEVLGELCKKSGADVYTTIRSVILDGVKTNLERLPLEEVPKTPVKAEQIFHDTAGWKNLETWMRCLQAVVEGCGPGFLSYIDQDLLDLVFGTLTHTNRFVRETGYYVCAAIVSCNGREGENVSTDLSENTILKYGQDFSQHFANGLADNWSQVRLAASVATRQFLTNMPSEESRHEFFGILVPRLCLNRYYVAEGVKIYCQETWRQIVGEQGKALVNFYVEQSDADNHAVREAACACIAELGSKIDKEKVRPYVQRLLTALLICFEDDSWPVRDAACVACGNFILCVSQKRQGNEVEKKLLEKVQEGFDGVENQDSVLLKNFGGLEMYSCGSLAPKMGKGREGGCMDHKFRKPSEPWELGDGCINLLAELSSIPRLSQQVSNLLPSLAKVLEKRNYPQHLVLLETACLQIPVIGGRIGKRYFKPQLEGFFEAIFYSLSCDNALTRAAAEACLSKLAKFLGPNILKGRVELYNPHFVNQLMPLLSVMP</sequence>
<comment type="caution">
    <text evidence="1">The sequence shown here is derived from an EMBL/GenBank/DDBJ whole genome shotgun (WGS) entry which is preliminary data.</text>
</comment>
<dbReference type="Proteomes" id="UP000230750">
    <property type="component" value="Unassembled WGS sequence"/>
</dbReference>
<name>A0A2G8KIR4_STIJA</name>
<dbReference type="Pfam" id="PF13513">
    <property type="entry name" value="HEAT_EZ"/>
    <property type="match status" value="1"/>
</dbReference>
<dbReference type="InterPro" id="IPR011989">
    <property type="entry name" value="ARM-like"/>
</dbReference>
<dbReference type="SUPFAM" id="SSF48371">
    <property type="entry name" value="ARM repeat"/>
    <property type="match status" value="1"/>
</dbReference>
<reference evidence="1 2" key="1">
    <citation type="journal article" date="2017" name="PLoS Biol.">
        <title>The sea cucumber genome provides insights into morphological evolution and visceral regeneration.</title>
        <authorList>
            <person name="Zhang X."/>
            <person name="Sun L."/>
            <person name="Yuan J."/>
            <person name="Sun Y."/>
            <person name="Gao Y."/>
            <person name="Zhang L."/>
            <person name="Li S."/>
            <person name="Dai H."/>
            <person name="Hamel J.F."/>
            <person name="Liu C."/>
            <person name="Yu Y."/>
            <person name="Liu S."/>
            <person name="Lin W."/>
            <person name="Guo K."/>
            <person name="Jin S."/>
            <person name="Xu P."/>
            <person name="Storey K.B."/>
            <person name="Huan P."/>
            <person name="Zhang T."/>
            <person name="Zhou Y."/>
            <person name="Zhang J."/>
            <person name="Lin C."/>
            <person name="Li X."/>
            <person name="Xing L."/>
            <person name="Huo D."/>
            <person name="Sun M."/>
            <person name="Wang L."/>
            <person name="Mercier A."/>
            <person name="Li F."/>
            <person name="Yang H."/>
            <person name="Xiang J."/>
        </authorList>
    </citation>
    <scope>NUCLEOTIDE SEQUENCE [LARGE SCALE GENOMIC DNA]</scope>
    <source>
        <strain evidence="1">Shaxun</strain>
        <tissue evidence="1">Muscle</tissue>
    </source>
</reference>
<evidence type="ECO:0000313" key="2">
    <source>
        <dbReference type="Proteomes" id="UP000230750"/>
    </source>
</evidence>
<dbReference type="InterPro" id="IPR016024">
    <property type="entry name" value="ARM-type_fold"/>
</dbReference>
<proteinExistence type="predicted"/>
<dbReference type="OrthoDB" id="414039at2759"/>
<evidence type="ECO:0000313" key="1">
    <source>
        <dbReference type="EMBL" id="PIK47878.1"/>
    </source>
</evidence>
<keyword evidence="2" id="KW-1185">Reference proteome</keyword>
<protein>
    <submittedName>
        <fullName evidence="1">Uncharacterized protein</fullName>
    </submittedName>
</protein>
<accession>A0A2G8KIR4</accession>
<organism evidence="1 2">
    <name type="scientific">Stichopus japonicus</name>
    <name type="common">Sea cucumber</name>
    <dbReference type="NCBI Taxonomy" id="307972"/>
    <lineage>
        <taxon>Eukaryota</taxon>
        <taxon>Metazoa</taxon>
        <taxon>Echinodermata</taxon>
        <taxon>Eleutherozoa</taxon>
        <taxon>Echinozoa</taxon>
        <taxon>Holothuroidea</taxon>
        <taxon>Aspidochirotacea</taxon>
        <taxon>Aspidochirotida</taxon>
        <taxon>Stichopodidae</taxon>
        <taxon>Apostichopus</taxon>
    </lineage>
</organism>
<gene>
    <name evidence="1" type="ORF">BSL78_15253</name>
</gene>
<dbReference type="AlphaFoldDB" id="A0A2G8KIR4"/>